<dbReference type="EMBL" id="PVWO01000051">
    <property type="protein sequence ID" value="PSB58022.1"/>
    <property type="molecule type" value="Genomic_DNA"/>
</dbReference>
<evidence type="ECO:0000259" key="1">
    <source>
        <dbReference type="Pfam" id="PF08670"/>
    </source>
</evidence>
<proteinExistence type="predicted"/>
<evidence type="ECO:0000313" key="2">
    <source>
        <dbReference type="EMBL" id="PSB58022.1"/>
    </source>
</evidence>
<evidence type="ECO:0000313" key="3">
    <source>
        <dbReference type="Proteomes" id="UP000238937"/>
    </source>
</evidence>
<dbReference type="OrthoDB" id="9794448at2"/>
<reference evidence="2 3" key="1">
    <citation type="submission" date="2018-03" db="EMBL/GenBank/DDBJ databases">
        <title>The ancient ancestry and fast evolution of plastids.</title>
        <authorList>
            <person name="Moore K.R."/>
            <person name="Magnabosco C."/>
            <person name="Momper L."/>
            <person name="Gold D.A."/>
            <person name="Bosak T."/>
            <person name="Fournier G.P."/>
        </authorList>
    </citation>
    <scope>NUCLEOTIDE SEQUENCE [LARGE SCALE GENOMIC DNA]</scope>
    <source>
        <strain evidence="2 3">CCALA 037</strain>
    </source>
</reference>
<feature type="domain" description="MEKHLA" evidence="1">
    <location>
        <begin position="14"/>
        <end position="154"/>
    </location>
</feature>
<protein>
    <submittedName>
        <fullName evidence="2">MEKHLA domain-containing protein</fullName>
    </submittedName>
</protein>
<name>A0A2T1GJR5_9CYAN</name>
<dbReference type="Proteomes" id="UP000238937">
    <property type="component" value="Unassembled WGS sequence"/>
</dbReference>
<dbReference type="InterPro" id="IPR013978">
    <property type="entry name" value="MEKHLA"/>
</dbReference>
<dbReference type="AlphaFoldDB" id="A0A2T1GJR5"/>
<gene>
    <name evidence="2" type="ORF">C7B77_06290</name>
</gene>
<keyword evidence="3" id="KW-1185">Reference proteome</keyword>
<dbReference type="Pfam" id="PF08670">
    <property type="entry name" value="MEKHLA"/>
    <property type="match status" value="1"/>
</dbReference>
<sequence>MLAIPSHENNYHREHVLLLLENLNRWTGYDLIADYGFSLDTLGSQVFNADFYLLSHNNAADPILTYGNQQVLAQWEVSWAEITTMHSRETAKPIDRAERSAMMARVKVDNYINGYSGVRISKTGKEFTISDGIVWNVFTANGVFYGQAAWFKEVENRPIDTNSI</sequence>
<dbReference type="RefSeq" id="WP_106301633.1">
    <property type="nucleotide sequence ID" value="NZ_PVWO01000051.1"/>
</dbReference>
<accession>A0A2T1GJR5</accession>
<comment type="caution">
    <text evidence="2">The sequence shown here is derived from an EMBL/GenBank/DDBJ whole genome shotgun (WGS) entry which is preliminary data.</text>
</comment>
<organism evidence="2 3">
    <name type="scientific">Chamaesiphon polymorphus CCALA 037</name>
    <dbReference type="NCBI Taxonomy" id="2107692"/>
    <lineage>
        <taxon>Bacteria</taxon>
        <taxon>Bacillati</taxon>
        <taxon>Cyanobacteriota</taxon>
        <taxon>Cyanophyceae</taxon>
        <taxon>Gomontiellales</taxon>
        <taxon>Chamaesiphonaceae</taxon>
        <taxon>Chamaesiphon</taxon>
    </lineage>
</organism>